<dbReference type="GO" id="GO:0016787">
    <property type="term" value="F:hydrolase activity"/>
    <property type="evidence" value="ECO:0007669"/>
    <property type="project" value="UniProtKB-KW"/>
</dbReference>
<dbReference type="InterPro" id="IPR029058">
    <property type="entry name" value="AB_hydrolase_fold"/>
</dbReference>
<feature type="domain" description="AB hydrolase-1" evidence="1">
    <location>
        <begin position="48"/>
        <end position="285"/>
    </location>
</feature>
<accession>K0J8N4</accession>
<dbReference type="Gene3D" id="3.40.50.1820">
    <property type="entry name" value="alpha/beta hydrolase"/>
    <property type="match status" value="1"/>
</dbReference>
<protein>
    <submittedName>
        <fullName evidence="2">Alpha/beta hydrolase</fullName>
    </submittedName>
</protein>
<dbReference type="PANTHER" id="PTHR43689">
    <property type="entry name" value="HYDROLASE"/>
    <property type="match status" value="1"/>
</dbReference>
<dbReference type="InterPro" id="IPR000073">
    <property type="entry name" value="AB_hydrolase_1"/>
</dbReference>
<evidence type="ECO:0000313" key="2">
    <source>
        <dbReference type="EMBL" id="BAM62582.1"/>
    </source>
</evidence>
<dbReference type="PRINTS" id="PR00111">
    <property type="entry name" value="ABHYDROLASE"/>
</dbReference>
<keyword evidence="2" id="KW-0378">Hydrolase</keyword>
<dbReference type="AlphaFoldDB" id="K0J8N4"/>
<dbReference type="SUPFAM" id="SSF53474">
    <property type="entry name" value="alpha/beta-Hydrolases"/>
    <property type="match status" value="1"/>
</dbReference>
<dbReference type="Pfam" id="PF12697">
    <property type="entry name" value="Abhydrolase_6"/>
    <property type="match status" value="1"/>
</dbReference>
<reference evidence="2" key="1">
    <citation type="submission" date="2012-09" db="EMBL/GenBank/DDBJ databases">
        <authorList>
            <person name="Elsaied H.E."/>
            <person name="Maruyama A."/>
        </authorList>
    </citation>
    <scope>NUCLEOTIDE SEQUENCE</scope>
</reference>
<organism evidence="2">
    <name type="scientific">uncultured microorganism</name>
    <dbReference type="NCBI Taxonomy" id="358574"/>
    <lineage>
        <taxon>unclassified sequences</taxon>
        <taxon>environmental samples</taxon>
    </lineage>
</organism>
<evidence type="ECO:0000259" key="1">
    <source>
        <dbReference type="Pfam" id="PF12697"/>
    </source>
</evidence>
<reference evidence="2" key="2">
    <citation type="journal article" date="2014" name="FEMS Microbiol. Ecol.">
        <title>Novel integrons and gene cassettes from a Cascadian submarine gas-hydrate-bearing core.</title>
        <authorList>
            <person name="Elsaied H."/>
            <person name="Stokes H.W."/>
            <person name="Yoshioka H."/>
            <person name="Mitani Y."/>
            <person name="Maruyama A."/>
        </authorList>
    </citation>
    <scope>NUCLEOTIDE SEQUENCE</scope>
</reference>
<dbReference type="PANTHER" id="PTHR43689:SF8">
    <property type="entry name" value="ALPHA_BETA-HYDROLASES SUPERFAMILY PROTEIN"/>
    <property type="match status" value="1"/>
</dbReference>
<sequence length="294" mass="33018">MSKKSLIYRGESHALDEKARSSAPGKFAELADGLVHYKLAGSPEAQTVILVPGFSVPYPIWDPTFEAMVEAGFQVLRYDLYGRGYSDRPDTFYDQDMFDRQLWTLLDVLGINKRIDLVGLSLGGAISVIFSDRHPESVRKLCLIDPAGLPWKQSLPARLVKTRVLGELIMGLLGDKVLVSNLSDFFYGDRRYVDLKQEFLNQMQYVGFKKALLSTLRSGVATGAVEAYARVGKRGCPVMLIWGREDRVVPFELSKRVMELIPNIEFHAIDEAAHIPHFERPEVVNPLLLDFLSG</sequence>
<proteinExistence type="predicted"/>
<name>K0J8N4_9ZZZZ</name>
<dbReference type="EMBL" id="AB750526">
    <property type="protein sequence ID" value="BAM62582.1"/>
    <property type="molecule type" value="Genomic_DNA"/>
</dbReference>